<reference evidence="1" key="2">
    <citation type="journal article" date="2015" name="Fish Shellfish Immunol.">
        <title>Early steps in the European eel (Anguilla anguilla)-Vibrio vulnificus interaction in the gills: Role of the RtxA13 toxin.</title>
        <authorList>
            <person name="Callol A."/>
            <person name="Pajuelo D."/>
            <person name="Ebbesson L."/>
            <person name="Teles M."/>
            <person name="MacKenzie S."/>
            <person name="Amaro C."/>
        </authorList>
    </citation>
    <scope>NUCLEOTIDE SEQUENCE</scope>
</reference>
<dbReference type="EMBL" id="GBXM01025147">
    <property type="protein sequence ID" value="JAH83430.1"/>
    <property type="molecule type" value="Transcribed_RNA"/>
</dbReference>
<proteinExistence type="predicted"/>
<dbReference type="AlphaFoldDB" id="A0A0E9W1J7"/>
<organism evidence="1">
    <name type="scientific">Anguilla anguilla</name>
    <name type="common">European freshwater eel</name>
    <name type="synonym">Muraena anguilla</name>
    <dbReference type="NCBI Taxonomy" id="7936"/>
    <lineage>
        <taxon>Eukaryota</taxon>
        <taxon>Metazoa</taxon>
        <taxon>Chordata</taxon>
        <taxon>Craniata</taxon>
        <taxon>Vertebrata</taxon>
        <taxon>Euteleostomi</taxon>
        <taxon>Actinopterygii</taxon>
        <taxon>Neopterygii</taxon>
        <taxon>Teleostei</taxon>
        <taxon>Anguilliformes</taxon>
        <taxon>Anguillidae</taxon>
        <taxon>Anguilla</taxon>
    </lineage>
</organism>
<protein>
    <submittedName>
        <fullName evidence="1">Uncharacterized protein</fullName>
    </submittedName>
</protein>
<sequence>MSAITNLSTVNAHYSVWFSLNEEEERTSCTK</sequence>
<accession>A0A0E9W1J7</accession>
<reference evidence="1" key="1">
    <citation type="submission" date="2014-11" db="EMBL/GenBank/DDBJ databases">
        <authorList>
            <person name="Amaro Gonzalez C."/>
        </authorList>
    </citation>
    <scope>NUCLEOTIDE SEQUENCE</scope>
</reference>
<name>A0A0E9W1J7_ANGAN</name>
<evidence type="ECO:0000313" key="1">
    <source>
        <dbReference type="EMBL" id="JAH83430.1"/>
    </source>
</evidence>